<dbReference type="STRING" id="78915.A0A4P9XML3"/>
<evidence type="ECO:0000256" key="9">
    <source>
        <dbReference type="ARBA" id="ARBA00023136"/>
    </source>
</evidence>
<keyword evidence="6 13" id="KW-0732">Signal</keyword>
<feature type="domain" description="Ribophorin II third" evidence="14">
    <location>
        <begin position="63"/>
        <end position="176"/>
    </location>
</feature>
<evidence type="ECO:0000256" key="5">
    <source>
        <dbReference type="ARBA" id="ARBA00022692"/>
    </source>
</evidence>
<keyword evidence="7" id="KW-0256">Endoplasmic reticulum</keyword>
<evidence type="ECO:0000256" key="6">
    <source>
        <dbReference type="ARBA" id="ARBA00022729"/>
    </source>
</evidence>
<feature type="transmembrane region" description="Helical" evidence="12">
    <location>
        <begin position="309"/>
        <end position="331"/>
    </location>
</feature>
<feature type="transmembrane region" description="Helical" evidence="12">
    <location>
        <begin position="247"/>
        <end position="269"/>
    </location>
</feature>
<feature type="chain" id="PRO_5044262507" description="Ribophorin II" evidence="13">
    <location>
        <begin position="27"/>
        <end position="345"/>
    </location>
</feature>
<sequence length="345" mass="37733">MARIRLLRACALLFALLCFIVSVTEAAKSKDAKSVKKVKKAKKAAEPSVDVEGPRTLKLSDFTVTVRHSGEEATTHTLAYPKPLAKPLTVRPGDSLRLAFQLDVVPEGKAEGKALRAHQAFIVFRPANSNASPDGELVQVLESTPNGKHRIELIANRFAKYFSRQPGDFNVDVLLGVFGNVQPVRYPLGTFHVDFPPADLTDRTVVEDLAKRAKQRALEGPADDGFMALPEIEHQFRPDDKMPPVTFSLGFSAVVLSPWFVLVTLWKLAGANPANLPSSPVALLAHGTFLSCLAGFLGLFYLYWTQLRLLQTISYGAILAVVTVLSGRVALSDIAHRRVKATKKE</sequence>
<comment type="similarity">
    <text evidence="4">Belongs to the SWP1 family.</text>
</comment>
<dbReference type="InterPro" id="IPR056790">
    <property type="entry name" value="Ribophorin_II_C"/>
</dbReference>
<feature type="signal peptide" evidence="13">
    <location>
        <begin position="1"/>
        <end position="26"/>
    </location>
</feature>
<comment type="pathway">
    <text evidence="3">Protein modification; protein glycosylation.</text>
</comment>
<dbReference type="OrthoDB" id="432292at2759"/>
<evidence type="ECO:0000256" key="12">
    <source>
        <dbReference type="SAM" id="Phobius"/>
    </source>
</evidence>
<keyword evidence="5 12" id="KW-0812">Transmembrane</keyword>
<evidence type="ECO:0000256" key="7">
    <source>
        <dbReference type="ARBA" id="ARBA00022824"/>
    </source>
</evidence>
<dbReference type="EMBL" id="KZ992764">
    <property type="protein sequence ID" value="RKP07116.1"/>
    <property type="molecule type" value="Genomic_DNA"/>
</dbReference>
<organism evidence="16 17">
    <name type="scientific">Thamnocephalis sphaerospora</name>
    <dbReference type="NCBI Taxonomy" id="78915"/>
    <lineage>
        <taxon>Eukaryota</taxon>
        <taxon>Fungi</taxon>
        <taxon>Fungi incertae sedis</taxon>
        <taxon>Zoopagomycota</taxon>
        <taxon>Zoopagomycotina</taxon>
        <taxon>Zoopagomycetes</taxon>
        <taxon>Zoopagales</taxon>
        <taxon>Sigmoideomycetaceae</taxon>
        <taxon>Thamnocephalis</taxon>
    </lineage>
</organism>
<gene>
    <name evidence="16" type="ORF">THASP1DRAFT_31077</name>
</gene>
<dbReference type="Proteomes" id="UP000271241">
    <property type="component" value="Unassembled WGS sequence"/>
</dbReference>
<evidence type="ECO:0000256" key="3">
    <source>
        <dbReference type="ARBA" id="ARBA00004922"/>
    </source>
</evidence>
<evidence type="ECO:0000256" key="1">
    <source>
        <dbReference type="ARBA" id="ARBA00002791"/>
    </source>
</evidence>
<evidence type="ECO:0000256" key="2">
    <source>
        <dbReference type="ARBA" id="ARBA00004477"/>
    </source>
</evidence>
<evidence type="ECO:0000313" key="16">
    <source>
        <dbReference type="EMBL" id="RKP07116.1"/>
    </source>
</evidence>
<evidence type="ECO:0000313" key="17">
    <source>
        <dbReference type="Proteomes" id="UP000271241"/>
    </source>
</evidence>
<proteinExistence type="inferred from homology"/>
<protein>
    <recommendedName>
        <fullName evidence="11">Ribophorin II</fullName>
    </recommendedName>
    <alternativeName>
        <fullName evidence="10">Ribophorin-2</fullName>
    </alternativeName>
</protein>
<feature type="domain" description="Ribophorin II C-terminal" evidence="15">
    <location>
        <begin position="236"/>
        <end position="338"/>
    </location>
</feature>
<evidence type="ECO:0000256" key="10">
    <source>
        <dbReference type="ARBA" id="ARBA00030078"/>
    </source>
</evidence>
<dbReference type="UniPathway" id="UPA00378"/>
<feature type="transmembrane region" description="Helical" evidence="12">
    <location>
        <begin position="281"/>
        <end position="303"/>
    </location>
</feature>
<dbReference type="InterPro" id="IPR055374">
    <property type="entry name" value="Ribophorin_II_3rd"/>
</dbReference>
<dbReference type="Pfam" id="PF25147">
    <property type="entry name" value="Ribophorin_II_C"/>
    <property type="match status" value="1"/>
</dbReference>
<reference evidence="17" key="1">
    <citation type="journal article" date="2018" name="Nat. Microbiol.">
        <title>Leveraging single-cell genomics to expand the fungal tree of life.</title>
        <authorList>
            <person name="Ahrendt S.R."/>
            <person name="Quandt C.A."/>
            <person name="Ciobanu D."/>
            <person name="Clum A."/>
            <person name="Salamov A."/>
            <person name="Andreopoulos B."/>
            <person name="Cheng J.F."/>
            <person name="Woyke T."/>
            <person name="Pelin A."/>
            <person name="Henrissat B."/>
            <person name="Reynolds N.K."/>
            <person name="Benny G.L."/>
            <person name="Smith M.E."/>
            <person name="James T.Y."/>
            <person name="Grigoriev I.V."/>
        </authorList>
    </citation>
    <scope>NUCLEOTIDE SEQUENCE [LARGE SCALE GENOMIC DNA]</scope>
    <source>
        <strain evidence="17">RSA 1356</strain>
    </source>
</reference>
<evidence type="ECO:0000259" key="14">
    <source>
        <dbReference type="Pfam" id="PF23860"/>
    </source>
</evidence>
<dbReference type="GO" id="GO:0006487">
    <property type="term" value="P:protein N-linked glycosylation"/>
    <property type="evidence" value="ECO:0007669"/>
    <property type="project" value="TreeGrafter"/>
</dbReference>
<accession>A0A4P9XML3</accession>
<evidence type="ECO:0000259" key="15">
    <source>
        <dbReference type="Pfam" id="PF25147"/>
    </source>
</evidence>
<comment type="function">
    <text evidence="1">Subunit of the oligosaccharyl transferase (OST) complex that catalyzes the initial transfer of a defined glycan (Glc(3)Man(9)GlcNAc(2) in eukaryotes) from the lipid carrier dolichol-pyrophosphate to an asparagine residue within an Asn-X-Ser/Thr consensus motif in nascent polypeptide chains, the first step in protein N-glycosylation. N-glycosylation occurs cotranslationally and the complex associates with the Sec61 complex at the channel-forming translocon complex that mediates protein translocation across the endoplasmic reticulum (ER). All subunits are required for a maximal enzyme activity.</text>
</comment>
<keyword evidence="8 12" id="KW-1133">Transmembrane helix</keyword>
<dbReference type="Pfam" id="PF23860">
    <property type="entry name" value="Ribophorin_II_3rd"/>
    <property type="match status" value="1"/>
</dbReference>
<dbReference type="PANTHER" id="PTHR12640:SF0">
    <property type="entry name" value="DOLICHYL-DIPHOSPHOOLIGOSACCHARIDE--PROTEIN GLYCOSYLTRANSFERASE SUBUNIT 2"/>
    <property type="match status" value="1"/>
</dbReference>
<keyword evidence="9 12" id="KW-0472">Membrane</keyword>
<dbReference type="PANTHER" id="PTHR12640">
    <property type="entry name" value="RIBOPHORIN II"/>
    <property type="match status" value="1"/>
</dbReference>
<dbReference type="InterPro" id="IPR008814">
    <property type="entry name" value="Swp1"/>
</dbReference>
<comment type="subcellular location">
    <subcellularLocation>
        <location evidence="2">Endoplasmic reticulum membrane</location>
        <topology evidence="2">Multi-pass membrane protein</topology>
    </subcellularLocation>
</comment>
<name>A0A4P9XML3_9FUNG</name>
<keyword evidence="16" id="KW-0808">Transferase</keyword>
<keyword evidence="17" id="KW-1185">Reference proteome</keyword>
<dbReference type="GO" id="GO:0016740">
    <property type="term" value="F:transferase activity"/>
    <property type="evidence" value="ECO:0007669"/>
    <property type="project" value="UniProtKB-KW"/>
</dbReference>
<dbReference type="AlphaFoldDB" id="A0A4P9XML3"/>
<dbReference type="GO" id="GO:0008250">
    <property type="term" value="C:oligosaccharyltransferase complex"/>
    <property type="evidence" value="ECO:0007669"/>
    <property type="project" value="InterPro"/>
</dbReference>
<evidence type="ECO:0000256" key="4">
    <source>
        <dbReference type="ARBA" id="ARBA00009038"/>
    </source>
</evidence>
<evidence type="ECO:0000256" key="13">
    <source>
        <dbReference type="SAM" id="SignalP"/>
    </source>
</evidence>
<evidence type="ECO:0000256" key="11">
    <source>
        <dbReference type="ARBA" id="ARBA00032139"/>
    </source>
</evidence>
<evidence type="ECO:0000256" key="8">
    <source>
        <dbReference type="ARBA" id="ARBA00022989"/>
    </source>
</evidence>